<evidence type="ECO:0000256" key="5">
    <source>
        <dbReference type="ARBA" id="ARBA00022989"/>
    </source>
</evidence>
<evidence type="ECO:0000256" key="9">
    <source>
        <dbReference type="SAM" id="SignalP"/>
    </source>
</evidence>
<comment type="similarity">
    <text evidence="2">Belongs to the CD99 family.</text>
</comment>
<feature type="chain" id="PRO_5043653140" description="CD99" evidence="9">
    <location>
        <begin position="23"/>
        <end position="222"/>
    </location>
</feature>
<dbReference type="EMBL" id="JANPWB010000012">
    <property type="protein sequence ID" value="KAJ1116294.1"/>
    <property type="molecule type" value="Genomic_DNA"/>
</dbReference>
<evidence type="ECO:0000313" key="10">
    <source>
        <dbReference type="EMBL" id="KAJ1116294.1"/>
    </source>
</evidence>
<evidence type="ECO:0000256" key="4">
    <source>
        <dbReference type="ARBA" id="ARBA00022729"/>
    </source>
</evidence>
<evidence type="ECO:0008006" key="12">
    <source>
        <dbReference type="Google" id="ProtNLM"/>
    </source>
</evidence>
<name>A0AAV7NL95_PLEWA</name>
<feature type="signal peptide" evidence="9">
    <location>
        <begin position="1"/>
        <end position="22"/>
    </location>
</feature>
<accession>A0AAV7NL95</accession>
<evidence type="ECO:0000256" key="6">
    <source>
        <dbReference type="ARBA" id="ARBA00023136"/>
    </source>
</evidence>
<feature type="compositionally biased region" description="Polar residues" evidence="7">
    <location>
        <begin position="140"/>
        <end position="154"/>
    </location>
</feature>
<feature type="region of interest" description="Disordered" evidence="7">
    <location>
        <begin position="32"/>
        <end position="160"/>
    </location>
</feature>
<comment type="subcellular location">
    <subcellularLocation>
        <location evidence="1">Membrane</location>
        <topology evidence="1">Single-pass type I membrane protein</topology>
    </subcellularLocation>
</comment>
<proteinExistence type="inferred from homology"/>
<evidence type="ECO:0000256" key="7">
    <source>
        <dbReference type="SAM" id="MobiDB-lite"/>
    </source>
</evidence>
<evidence type="ECO:0000313" key="11">
    <source>
        <dbReference type="Proteomes" id="UP001066276"/>
    </source>
</evidence>
<evidence type="ECO:0000256" key="2">
    <source>
        <dbReference type="ARBA" id="ARBA00008763"/>
    </source>
</evidence>
<evidence type="ECO:0000256" key="1">
    <source>
        <dbReference type="ARBA" id="ARBA00004479"/>
    </source>
</evidence>
<keyword evidence="11" id="KW-1185">Reference proteome</keyword>
<dbReference type="Proteomes" id="UP001066276">
    <property type="component" value="Chromosome 8"/>
</dbReference>
<organism evidence="10 11">
    <name type="scientific">Pleurodeles waltl</name>
    <name type="common">Iberian ribbed newt</name>
    <dbReference type="NCBI Taxonomy" id="8319"/>
    <lineage>
        <taxon>Eukaryota</taxon>
        <taxon>Metazoa</taxon>
        <taxon>Chordata</taxon>
        <taxon>Craniata</taxon>
        <taxon>Vertebrata</taxon>
        <taxon>Euteleostomi</taxon>
        <taxon>Amphibia</taxon>
        <taxon>Batrachia</taxon>
        <taxon>Caudata</taxon>
        <taxon>Salamandroidea</taxon>
        <taxon>Salamandridae</taxon>
        <taxon>Pleurodelinae</taxon>
        <taxon>Pleurodeles</taxon>
    </lineage>
</organism>
<keyword evidence="4 9" id="KW-0732">Signal</keyword>
<protein>
    <recommendedName>
        <fullName evidence="12">CD99</fullName>
    </recommendedName>
</protein>
<keyword evidence="3 8" id="KW-0812">Transmembrane</keyword>
<dbReference type="GO" id="GO:0034109">
    <property type="term" value="P:homotypic cell-cell adhesion"/>
    <property type="evidence" value="ECO:0007669"/>
    <property type="project" value="TreeGrafter"/>
</dbReference>
<dbReference type="PANTHER" id="PTHR15076">
    <property type="entry name" value="CD99/MIC2 PROTEIN RELATED"/>
    <property type="match status" value="1"/>
</dbReference>
<dbReference type="PANTHER" id="PTHR15076:SF15">
    <property type="entry name" value="CD99 ANTIGEN"/>
    <property type="match status" value="1"/>
</dbReference>
<dbReference type="GO" id="GO:2000391">
    <property type="term" value="P:positive regulation of neutrophil extravasation"/>
    <property type="evidence" value="ECO:0007669"/>
    <property type="project" value="TreeGrafter"/>
</dbReference>
<sequence length="222" mass="22911">MLTARRAVLLLCLACAATLIRGQDDFDLSEAVDFEDPTPAPTPKKPVITKKPGSDDGTGFDLGDALGGAGIPTKKPAPRPVPGGADDFDLAGAIDGDSNLPTKKPVPRPNPGGGTGTFGDEDLFDAAGFDPNKPDKPSGRASQPSGDGQSNTNDNPEEQKTSVVAGIVSAVGVALIGAVSSFIAYQKKKLCFKNSDGDGENVDMQQHGGDKAEPQVRRTLLE</sequence>
<comment type="caution">
    <text evidence="10">The sequence shown here is derived from an EMBL/GenBank/DDBJ whole genome shotgun (WGS) entry which is preliminary data.</text>
</comment>
<keyword evidence="6 8" id="KW-0472">Membrane</keyword>
<dbReference type="InterPro" id="IPR022078">
    <property type="entry name" value="CD99L2"/>
</dbReference>
<feature type="region of interest" description="Disordered" evidence="7">
    <location>
        <begin position="194"/>
        <end position="222"/>
    </location>
</feature>
<dbReference type="Pfam" id="PF12301">
    <property type="entry name" value="CD99L2"/>
    <property type="match status" value="1"/>
</dbReference>
<evidence type="ECO:0000256" key="8">
    <source>
        <dbReference type="SAM" id="Phobius"/>
    </source>
</evidence>
<keyword evidence="5 8" id="KW-1133">Transmembrane helix</keyword>
<reference evidence="10" key="1">
    <citation type="journal article" date="2022" name="bioRxiv">
        <title>Sequencing and chromosome-scale assembly of the giantPleurodeles waltlgenome.</title>
        <authorList>
            <person name="Brown T."/>
            <person name="Elewa A."/>
            <person name="Iarovenko S."/>
            <person name="Subramanian E."/>
            <person name="Araus A.J."/>
            <person name="Petzold A."/>
            <person name="Susuki M."/>
            <person name="Suzuki K.-i.T."/>
            <person name="Hayashi T."/>
            <person name="Toyoda A."/>
            <person name="Oliveira C."/>
            <person name="Osipova E."/>
            <person name="Leigh N.D."/>
            <person name="Simon A."/>
            <person name="Yun M.H."/>
        </authorList>
    </citation>
    <scope>NUCLEOTIDE SEQUENCE</scope>
    <source>
        <strain evidence="10">20211129_DDA</strain>
        <tissue evidence="10">Liver</tissue>
    </source>
</reference>
<evidence type="ECO:0000256" key="3">
    <source>
        <dbReference type="ARBA" id="ARBA00022692"/>
    </source>
</evidence>
<gene>
    <name evidence="10" type="ORF">NDU88_004510</name>
</gene>
<dbReference type="GO" id="GO:0005886">
    <property type="term" value="C:plasma membrane"/>
    <property type="evidence" value="ECO:0007669"/>
    <property type="project" value="TreeGrafter"/>
</dbReference>
<feature type="transmembrane region" description="Helical" evidence="8">
    <location>
        <begin position="163"/>
        <end position="185"/>
    </location>
</feature>
<dbReference type="GO" id="GO:0072683">
    <property type="term" value="P:T cell extravasation"/>
    <property type="evidence" value="ECO:0007669"/>
    <property type="project" value="TreeGrafter"/>
</dbReference>
<feature type="compositionally biased region" description="Low complexity" evidence="7">
    <location>
        <begin position="45"/>
        <end position="64"/>
    </location>
</feature>
<dbReference type="AlphaFoldDB" id="A0AAV7NL95"/>
<feature type="compositionally biased region" description="Basic and acidic residues" evidence="7">
    <location>
        <begin position="208"/>
        <end position="222"/>
    </location>
</feature>